<comment type="caution">
    <text evidence="1">The sequence shown here is derived from an EMBL/GenBank/DDBJ whole genome shotgun (WGS) entry which is preliminary data.</text>
</comment>
<name>A0A559KBG1_9BACL</name>
<dbReference type="AlphaFoldDB" id="A0A559KBG1"/>
<dbReference type="OrthoDB" id="2609409at2"/>
<dbReference type="EMBL" id="VNJI01000014">
    <property type="protein sequence ID" value="TVY09433.1"/>
    <property type="molecule type" value="Genomic_DNA"/>
</dbReference>
<organism evidence="1 2">
    <name type="scientific">Paenibacillus cremeus</name>
    <dbReference type="NCBI Taxonomy" id="2163881"/>
    <lineage>
        <taxon>Bacteria</taxon>
        <taxon>Bacillati</taxon>
        <taxon>Bacillota</taxon>
        <taxon>Bacilli</taxon>
        <taxon>Bacillales</taxon>
        <taxon>Paenibacillaceae</taxon>
        <taxon>Paenibacillus</taxon>
    </lineage>
</organism>
<accession>A0A559KBG1</accession>
<proteinExistence type="predicted"/>
<dbReference type="RefSeq" id="WP_144847405.1">
    <property type="nucleotide sequence ID" value="NZ_VNJI01000014.1"/>
</dbReference>
<evidence type="ECO:0000313" key="1">
    <source>
        <dbReference type="EMBL" id="TVY09433.1"/>
    </source>
</evidence>
<gene>
    <name evidence="1" type="ORF">FPZ49_13400</name>
</gene>
<dbReference type="Proteomes" id="UP000317036">
    <property type="component" value="Unassembled WGS sequence"/>
</dbReference>
<reference evidence="1 2" key="1">
    <citation type="submission" date="2019-07" db="EMBL/GenBank/DDBJ databases">
        <authorList>
            <person name="Kim J."/>
        </authorList>
    </citation>
    <scope>NUCLEOTIDE SEQUENCE [LARGE SCALE GENOMIC DNA]</scope>
    <source>
        <strain evidence="1 2">JC52</strain>
    </source>
</reference>
<protein>
    <submittedName>
        <fullName evidence="1">Uncharacterized protein</fullName>
    </submittedName>
</protein>
<sequence length="161" mass="18260">MSFTLTCRGWSHDADLQIVHADVYMEAEGEVLIDEPLCVDVGLPALLLSVRENVSPNRWAAADAWHRMPFFVCGCGDPECRAFSFIAQHQESGDRMELIEVEEKQDQPPRGLGKYEVSQANYARQVKAIGETFLEFVEGLDYRPYYKDTVSTVKRLLAELD</sequence>
<keyword evidence="2" id="KW-1185">Reference proteome</keyword>
<evidence type="ECO:0000313" key="2">
    <source>
        <dbReference type="Proteomes" id="UP000317036"/>
    </source>
</evidence>